<feature type="compositionally biased region" description="Basic and acidic residues" evidence="2">
    <location>
        <begin position="75"/>
        <end position="87"/>
    </location>
</feature>
<feature type="coiled-coil region" evidence="1">
    <location>
        <begin position="294"/>
        <end position="321"/>
    </location>
</feature>
<evidence type="ECO:0000256" key="2">
    <source>
        <dbReference type="SAM" id="MobiDB-lite"/>
    </source>
</evidence>
<feature type="region of interest" description="Disordered" evidence="2">
    <location>
        <begin position="219"/>
        <end position="243"/>
    </location>
</feature>
<proteinExistence type="predicted"/>
<dbReference type="AlphaFoldDB" id="A0A8J9W4I3"/>
<gene>
    <name evidence="3" type="primary">Hypp5787</name>
    <name evidence="3" type="ORF">BLAG_LOCUS3628</name>
</gene>
<reference evidence="3" key="1">
    <citation type="submission" date="2022-01" db="EMBL/GenBank/DDBJ databases">
        <authorList>
            <person name="Braso-Vives M."/>
        </authorList>
    </citation>
    <scope>NUCLEOTIDE SEQUENCE</scope>
</reference>
<dbReference type="OrthoDB" id="10395833at2759"/>
<evidence type="ECO:0000313" key="3">
    <source>
        <dbReference type="EMBL" id="CAH1239279.1"/>
    </source>
</evidence>
<keyword evidence="1" id="KW-0175">Coiled coil</keyword>
<dbReference type="EMBL" id="OV696696">
    <property type="protein sequence ID" value="CAH1239279.1"/>
    <property type="molecule type" value="Genomic_DNA"/>
</dbReference>
<protein>
    <submittedName>
        <fullName evidence="3">Hypp5787 protein</fullName>
    </submittedName>
</protein>
<feature type="region of interest" description="Disordered" evidence="2">
    <location>
        <begin position="65"/>
        <end position="93"/>
    </location>
</feature>
<keyword evidence="4" id="KW-1185">Reference proteome</keyword>
<feature type="region of interest" description="Disordered" evidence="2">
    <location>
        <begin position="326"/>
        <end position="464"/>
    </location>
</feature>
<sequence>MPDANTGASTSVNVASSDVYKVETLRKGIREVAQQNSDTQRKVDERQNALIKEFQNVVGNLQEAMSASLQDQEAQEEKTEEAMREAAENEAALRTWEEQQERRVADLRGEYDRMLEGMAEALQKKKTEERERYESFRQGVQVSCQQLRADMTERYDRMRFELDERQGRLNAKHVKESKELQRLTDLARLRVREAEQELAMVLMRTEHAKHELRMLRSKFFPSEDPKKKKTKVSRPEATGDSTSELNRLATELGMRVQEFNQIEVQIELHLAGEAGAAGEDSCVEEGDLSREEEMARLEAALDFKLREIEALQRRLRDKQIVTSYGRSESKSRVFGSRRSALGTGSGPPATSGGRSDVTWDSTASLSSLRQRSLTPLSPTTSPQGEDLGRSPSEVTPASSRAGLSSGIGSLNHSWSSAISGDHRRRLVPLRAPGSAPEVSRKEPTGPERPPRCSSSPSVRTKAEH</sequence>
<name>A0A8J9W4I3_BRALA</name>
<feature type="compositionally biased region" description="Basic and acidic residues" evidence="2">
    <location>
        <begin position="438"/>
        <end position="450"/>
    </location>
</feature>
<feature type="compositionally biased region" description="Low complexity" evidence="2">
    <location>
        <begin position="451"/>
        <end position="464"/>
    </location>
</feature>
<evidence type="ECO:0000256" key="1">
    <source>
        <dbReference type="SAM" id="Coils"/>
    </source>
</evidence>
<accession>A0A8J9W4I3</accession>
<evidence type="ECO:0000313" key="4">
    <source>
        <dbReference type="Proteomes" id="UP000838412"/>
    </source>
</evidence>
<feature type="compositionally biased region" description="Polar residues" evidence="2">
    <location>
        <begin position="392"/>
        <end position="418"/>
    </location>
</feature>
<dbReference type="Proteomes" id="UP000838412">
    <property type="component" value="Chromosome 11"/>
</dbReference>
<feature type="compositionally biased region" description="Polar residues" evidence="2">
    <location>
        <begin position="358"/>
        <end position="383"/>
    </location>
</feature>
<organism evidence="3 4">
    <name type="scientific">Branchiostoma lanceolatum</name>
    <name type="common">Common lancelet</name>
    <name type="synonym">Amphioxus lanceolatum</name>
    <dbReference type="NCBI Taxonomy" id="7740"/>
    <lineage>
        <taxon>Eukaryota</taxon>
        <taxon>Metazoa</taxon>
        <taxon>Chordata</taxon>
        <taxon>Cephalochordata</taxon>
        <taxon>Leptocardii</taxon>
        <taxon>Amphioxiformes</taxon>
        <taxon>Branchiostomatidae</taxon>
        <taxon>Branchiostoma</taxon>
    </lineage>
</organism>